<dbReference type="SMART" id="SM00922">
    <property type="entry name" value="MR_MLE"/>
    <property type="match status" value="1"/>
</dbReference>
<organism evidence="5 6">
    <name type="scientific">Hypericibacter adhaerens</name>
    <dbReference type="NCBI Taxonomy" id="2602016"/>
    <lineage>
        <taxon>Bacteria</taxon>
        <taxon>Pseudomonadati</taxon>
        <taxon>Pseudomonadota</taxon>
        <taxon>Alphaproteobacteria</taxon>
        <taxon>Rhodospirillales</taxon>
        <taxon>Dongiaceae</taxon>
        <taxon>Hypericibacter</taxon>
    </lineage>
</organism>
<evidence type="ECO:0000256" key="1">
    <source>
        <dbReference type="ARBA" id="ARBA00001946"/>
    </source>
</evidence>
<dbReference type="InterPro" id="IPR036849">
    <property type="entry name" value="Enolase-like_C_sf"/>
</dbReference>
<dbReference type="SFLD" id="SFLDS00001">
    <property type="entry name" value="Enolase"/>
    <property type="match status" value="1"/>
</dbReference>
<dbReference type="SUPFAM" id="SSF54826">
    <property type="entry name" value="Enolase N-terminal domain-like"/>
    <property type="match status" value="1"/>
</dbReference>
<keyword evidence="2" id="KW-0479">Metal-binding</keyword>
<accession>A0A5J6N410</accession>
<dbReference type="RefSeq" id="WP_191909164.1">
    <property type="nucleotide sequence ID" value="NZ_CP042582.1"/>
</dbReference>
<dbReference type="SUPFAM" id="SSF51604">
    <property type="entry name" value="Enolase C-terminal domain-like"/>
    <property type="match status" value="1"/>
</dbReference>
<dbReference type="GO" id="GO:0016836">
    <property type="term" value="F:hydro-lyase activity"/>
    <property type="evidence" value="ECO:0007669"/>
    <property type="project" value="TreeGrafter"/>
</dbReference>
<evidence type="ECO:0000256" key="3">
    <source>
        <dbReference type="ARBA" id="ARBA00022842"/>
    </source>
</evidence>
<evidence type="ECO:0000313" key="5">
    <source>
        <dbReference type="EMBL" id="QEX24559.1"/>
    </source>
</evidence>
<gene>
    <name evidence="5" type="ORF">FRZ61_45000</name>
</gene>
<dbReference type="InterPro" id="IPR029065">
    <property type="entry name" value="Enolase_C-like"/>
</dbReference>
<dbReference type="GO" id="GO:0000287">
    <property type="term" value="F:magnesium ion binding"/>
    <property type="evidence" value="ECO:0007669"/>
    <property type="project" value="TreeGrafter"/>
</dbReference>
<evidence type="ECO:0000313" key="6">
    <source>
        <dbReference type="Proteomes" id="UP000325797"/>
    </source>
</evidence>
<proteinExistence type="predicted"/>
<dbReference type="SFLD" id="SFLDG00179">
    <property type="entry name" value="mandelate_racemase"/>
    <property type="match status" value="1"/>
</dbReference>
<name>A0A5J6N410_9PROT</name>
<evidence type="ECO:0000259" key="4">
    <source>
        <dbReference type="SMART" id="SM00922"/>
    </source>
</evidence>
<dbReference type="Pfam" id="PF13378">
    <property type="entry name" value="MR_MLE_C"/>
    <property type="match status" value="1"/>
</dbReference>
<dbReference type="KEGG" id="hadh:FRZ61_45000"/>
<feature type="domain" description="Mandelate racemase/muconate lactonizing enzyme C-terminal" evidence="4">
    <location>
        <begin position="151"/>
        <end position="259"/>
    </location>
</feature>
<dbReference type="AlphaFoldDB" id="A0A5J6N410"/>
<dbReference type="PANTHER" id="PTHR13794:SF58">
    <property type="entry name" value="MITOCHONDRIAL ENOLASE SUPERFAMILY MEMBER 1"/>
    <property type="match status" value="1"/>
</dbReference>
<comment type="cofactor">
    <cofactor evidence="1">
        <name>Mg(2+)</name>
        <dbReference type="ChEBI" id="CHEBI:18420"/>
    </cofactor>
</comment>
<dbReference type="InterPro" id="IPR013342">
    <property type="entry name" value="Mandelate_racemase_C"/>
</dbReference>
<dbReference type="Proteomes" id="UP000325797">
    <property type="component" value="Chromosome"/>
</dbReference>
<keyword evidence="3" id="KW-0460">Magnesium</keyword>
<dbReference type="CDD" id="cd03316">
    <property type="entry name" value="MR_like"/>
    <property type="match status" value="1"/>
</dbReference>
<evidence type="ECO:0000256" key="2">
    <source>
        <dbReference type="ARBA" id="ARBA00022723"/>
    </source>
</evidence>
<dbReference type="Gene3D" id="3.30.390.10">
    <property type="entry name" value="Enolase-like, N-terminal domain"/>
    <property type="match status" value="1"/>
</dbReference>
<keyword evidence="6" id="KW-1185">Reference proteome</keyword>
<sequence length="389" mass="42507">MKITEIECFVLLVPDYRADACSSAQDNLVVKIHTDEGLVGIGETDTNPWVAKAMIEAPGTHIMGLGLKEMLIGADPTDVEGIWERMYKGSAMTGRRGLGICAMGALDMALWDLRGKAENKPCWQLLGGALNTITPYASLLPDGNTLEEYTKVLVHRAVEAKRLGFKAAKLEICIKGPYSHNSLQIPDDREIARIVRACREAVGPSMTLMVDVAYCWQDWKEALRAIELFADDDIYFIETPLPSDDYEGYAKLVKASPMRVAAGEWLNSRFEFLELMDRGALDVVQPDVGRVGGLTEARRVALHARDRGIVVVPHCWKSAIGIAASAHLAAIAPTCTYIEFLPHGLSDSRLRRELVPDELPVVDGVIPLPTKPGLGITVSDAALEAFKVA</sequence>
<dbReference type="PANTHER" id="PTHR13794">
    <property type="entry name" value="ENOLASE SUPERFAMILY, MANDELATE RACEMASE"/>
    <property type="match status" value="1"/>
</dbReference>
<dbReference type="GO" id="GO:0016052">
    <property type="term" value="P:carbohydrate catabolic process"/>
    <property type="evidence" value="ECO:0007669"/>
    <property type="project" value="TreeGrafter"/>
</dbReference>
<dbReference type="Pfam" id="PF02746">
    <property type="entry name" value="MR_MLE_N"/>
    <property type="match status" value="1"/>
</dbReference>
<reference evidence="5 6" key="1">
    <citation type="submission" date="2019-08" db="EMBL/GenBank/DDBJ databases">
        <title>Hyperibacter terrae gen. nov., sp. nov. and Hyperibacter viscosus sp. nov., two new members in the family Rhodospirillaceae isolated from the rhizosphere of Hypericum perforatum.</title>
        <authorList>
            <person name="Noviana Z."/>
        </authorList>
    </citation>
    <scope>NUCLEOTIDE SEQUENCE [LARGE SCALE GENOMIC DNA]</scope>
    <source>
        <strain evidence="5 6">R5959</strain>
    </source>
</reference>
<dbReference type="InterPro" id="IPR013341">
    <property type="entry name" value="Mandelate_racemase_N_dom"/>
</dbReference>
<dbReference type="Gene3D" id="3.20.20.120">
    <property type="entry name" value="Enolase-like C-terminal domain"/>
    <property type="match status" value="1"/>
</dbReference>
<dbReference type="InterPro" id="IPR029017">
    <property type="entry name" value="Enolase-like_N"/>
</dbReference>
<dbReference type="InterPro" id="IPR046945">
    <property type="entry name" value="RHMD-like"/>
</dbReference>
<protein>
    <submittedName>
        <fullName evidence="5">L-rhamnonate dehydratase</fullName>
    </submittedName>
</protein>
<dbReference type="EMBL" id="CP042582">
    <property type="protein sequence ID" value="QEX24559.1"/>
    <property type="molecule type" value="Genomic_DNA"/>
</dbReference>